<gene>
    <name evidence="1" type="ORF">ebrios_45A</name>
</gene>
<dbReference type="InterPro" id="IPR020130">
    <property type="entry name" value="O-spanin_T7likevirus"/>
</dbReference>
<accession>A0A2S2HFV6</accession>
<keyword evidence="2" id="KW-1185">Reference proteome</keyword>
<name>A0A2S2HFV6_9CAUD</name>
<dbReference type="Proteomes" id="UP000240985">
    <property type="component" value="Segment"/>
</dbReference>
<evidence type="ECO:0000313" key="1">
    <source>
        <dbReference type="EMBL" id="AWL54350.1"/>
    </source>
</evidence>
<evidence type="ECO:0000313" key="2">
    <source>
        <dbReference type="Proteomes" id="UP000240985"/>
    </source>
</evidence>
<protein>
    <submittedName>
        <fullName evidence="1">O-spanin</fullName>
    </submittedName>
</protein>
<dbReference type="EMBL" id="MG966531">
    <property type="protein sequence ID" value="AWL54350.1"/>
    <property type="molecule type" value="Genomic_DNA"/>
</dbReference>
<sequence>MSTLRKPRQELPLKQKSIRLAKDTSKSCPLWRATLIGLLLACVATISGCVSASSNLVKPQMVTVDASLMVEPNLTNEMLSVFSQ</sequence>
<dbReference type="Pfam" id="PF17531">
    <property type="entry name" value="O_Spanin_T7"/>
    <property type="match status" value="1"/>
</dbReference>
<dbReference type="GO" id="GO:0019076">
    <property type="term" value="P:viral release from host cell"/>
    <property type="evidence" value="ECO:0007669"/>
    <property type="project" value="InterPro"/>
</dbReference>
<reference evidence="1 2" key="1">
    <citation type="submission" date="2018-02" db="EMBL/GenBank/DDBJ databases">
        <title>Complete Genome Sequence of Ebrios, a novel T7-like phage isolated from the Lagoon Ebrie in Abidjan.</title>
        <authorList>
            <person name="Ngazoa-Kakou S."/>
            <person name="Philippe C."/>
            <person name="Tremblay D.M."/>
            <person name="Loignon S."/>
            <person name="Koudou A."/>
            <person name="Abole A."/>
            <person name="Coulibaly D.N."/>
            <person name="Kan Kouassi S."/>
            <person name="Kouame-Sina M."/>
            <person name="Aoussi S."/>
            <person name="Dosso M."/>
            <person name="Moineau S."/>
        </authorList>
    </citation>
    <scope>NUCLEOTIDE SEQUENCE [LARGE SCALE GENOMIC DNA]</scope>
</reference>
<organism evidence="1 2">
    <name type="scientific">Escherichia phage Ebrios</name>
    <dbReference type="NCBI Taxonomy" id="2099356"/>
    <lineage>
        <taxon>Viruses</taxon>
        <taxon>Duplodnaviria</taxon>
        <taxon>Heunggongvirae</taxon>
        <taxon>Uroviricota</taxon>
        <taxon>Caudoviricetes</taxon>
        <taxon>Autographivirales</taxon>
        <taxon>Autotranscriptaviridae</taxon>
        <taxon>Studiervirinae</taxon>
        <taxon>Ebriosvirus</taxon>
        <taxon>Ebriosvirus ebrios</taxon>
        <taxon>Teseptimavirus ebrios</taxon>
    </lineage>
</organism>
<proteinExistence type="predicted"/>